<proteinExistence type="predicted"/>
<sequence length="137" mass="14484">MILGAQQPGGFTCQMGLKCWSADEALAAAGADIILMDNLGPQMILGAQQPGGFTCQMGLKCWSADEALAAAGADIILMDNLGPQAEVKFQSHMLKAKEEQLARDREETWQELGLQEKEPCGSSVAARGGDAKCDQGQ</sequence>
<dbReference type="Proteomes" id="UP000796761">
    <property type="component" value="Unassembled WGS sequence"/>
</dbReference>
<evidence type="ECO:0000256" key="1">
    <source>
        <dbReference type="SAM" id="MobiDB-lite"/>
    </source>
</evidence>
<dbReference type="EMBL" id="SWJQ01001250">
    <property type="protein sequence ID" value="TRZ08767.1"/>
    <property type="molecule type" value="Genomic_DNA"/>
</dbReference>
<gene>
    <name evidence="2" type="ORF">HGM15179_018338</name>
</gene>
<name>A0A8K1FZ80_9PASS</name>
<evidence type="ECO:0000313" key="3">
    <source>
        <dbReference type="Proteomes" id="UP000796761"/>
    </source>
</evidence>
<organism evidence="2 3">
    <name type="scientific">Zosterops borbonicus</name>
    <dbReference type="NCBI Taxonomy" id="364589"/>
    <lineage>
        <taxon>Eukaryota</taxon>
        <taxon>Metazoa</taxon>
        <taxon>Chordata</taxon>
        <taxon>Craniata</taxon>
        <taxon>Vertebrata</taxon>
        <taxon>Euteleostomi</taxon>
        <taxon>Archelosauria</taxon>
        <taxon>Archosauria</taxon>
        <taxon>Dinosauria</taxon>
        <taxon>Saurischia</taxon>
        <taxon>Theropoda</taxon>
        <taxon>Coelurosauria</taxon>
        <taxon>Aves</taxon>
        <taxon>Neognathae</taxon>
        <taxon>Neoaves</taxon>
        <taxon>Telluraves</taxon>
        <taxon>Australaves</taxon>
        <taxon>Passeriformes</taxon>
        <taxon>Sylvioidea</taxon>
        <taxon>Zosteropidae</taxon>
        <taxon>Zosterops</taxon>
    </lineage>
</organism>
<reference evidence="2" key="1">
    <citation type="submission" date="2019-04" db="EMBL/GenBank/DDBJ databases">
        <title>Genome assembly of Zosterops borbonicus 15179.</title>
        <authorList>
            <person name="Leroy T."/>
            <person name="Anselmetti Y."/>
            <person name="Tilak M.-K."/>
            <person name="Nabholz B."/>
        </authorList>
    </citation>
    <scope>NUCLEOTIDE SEQUENCE</scope>
    <source>
        <strain evidence="2">HGM_15179</strain>
        <tissue evidence="2">Muscle</tissue>
    </source>
</reference>
<evidence type="ECO:0000313" key="2">
    <source>
        <dbReference type="EMBL" id="TRZ08767.1"/>
    </source>
</evidence>
<accession>A0A8K1FZ80</accession>
<feature type="region of interest" description="Disordered" evidence="1">
    <location>
        <begin position="113"/>
        <end position="137"/>
    </location>
</feature>
<keyword evidence="3" id="KW-1185">Reference proteome</keyword>
<comment type="caution">
    <text evidence="2">The sequence shown here is derived from an EMBL/GenBank/DDBJ whole genome shotgun (WGS) entry which is preliminary data.</text>
</comment>
<protein>
    <submittedName>
        <fullName evidence="2">Uncharacterized protein</fullName>
    </submittedName>
</protein>
<dbReference type="OrthoDB" id="10595297at2759"/>
<dbReference type="AlphaFoldDB" id="A0A8K1FZ80"/>